<gene>
    <name evidence="2" type="ORF">GCM10023092_19560</name>
</gene>
<dbReference type="Proteomes" id="UP001501410">
    <property type="component" value="Unassembled WGS sequence"/>
</dbReference>
<feature type="domain" description="HTH cro/C1-type" evidence="1">
    <location>
        <begin position="6"/>
        <end position="60"/>
    </location>
</feature>
<organism evidence="2 3">
    <name type="scientific">Rurimicrobium arvi</name>
    <dbReference type="NCBI Taxonomy" id="2049916"/>
    <lineage>
        <taxon>Bacteria</taxon>
        <taxon>Pseudomonadati</taxon>
        <taxon>Bacteroidota</taxon>
        <taxon>Chitinophagia</taxon>
        <taxon>Chitinophagales</taxon>
        <taxon>Chitinophagaceae</taxon>
        <taxon>Rurimicrobium</taxon>
    </lineage>
</organism>
<dbReference type="SMART" id="SM00530">
    <property type="entry name" value="HTH_XRE"/>
    <property type="match status" value="1"/>
</dbReference>
<evidence type="ECO:0000259" key="1">
    <source>
        <dbReference type="PROSITE" id="PS50943"/>
    </source>
</evidence>
<evidence type="ECO:0000313" key="2">
    <source>
        <dbReference type="EMBL" id="GAA4455615.1"/>
    </source>
</evidence>
<dbReference type="Gene3D" id="1.10.260.40">
    <property type="entry name" value="lambda repressor-like DNA-binding domains"/>
    <property type="match status" value="1"/>
</dbReference>
<evidence type="ECO:0000313" key="3">
    <source>
        <dbReference type="Proteomes" id="UP001501410"/>
    </source>
</evidence>
<comment type="caution">
    <text evidence="2">The sequence shown here is derived from an EMBL/GenBank/DDBJ whole genome shotgun (WGS) entry which is preliminary data.</text>
</comment>
<accession>A0ABP8MVN6</accession>
<dbReference type="EMBL" id="BAABEZ010000022">
    <property type="protein sequence ID" value="GAA4455615.1"/>
    <property type="molecule type" value="Genomic_DNA"/>
</dbReference>
<dbReference type="SUPFAM" id="SSF47413">
    <property type="entry name" value="lambda repressor-like DNA-binding domains"/>
    <property type="match status" value="1"/>
</dbReference>
<dbReference type="RefSeq" id="WP_344826130.1">
    <property type="nucleotide sequence ID" value="NZ_BAABEZ010000022.1"/>
</dbReference>
<reference evidence="3" key="1">
    <citation type="journal article" date="2019" name="Int. J. Syst. Evol. Microbiol.">
        <title>The Global Catalogue of Microorganisms (GCM) 10K type strain sequencing project: providing services to taxonomists for standard genome sequencing and annotation.</title>
        <authorList>
            <consortium name="The Broad Institute Genomics Platform"/>
            <consortium name="The Broad Institute Genome Sequencing Center for Infectious Disease"/>
            <person name="Wu L."/>
            <person name="Ma J."/>
        </authorList>
    </citation>
    <scope>NUCLEOTIDE SEQUENCE [LARGE SCALE GENOMIC DNA]</scope>
    <source>
        <strain evidence="3">JCM 31921</strain>
    </source>
</reference>
<proteinExistence type="predicted"/>
<name>A0ABP8MVN6_9BACT</name>
<keyword evidence="3" id="KW-1185">Reference proteome</keyword>
<dbReference type="Pfam" id="PF01381">
    <property type="entry name" value="HTH_3"/>
    <property type="match status" value="1"/>
</dbReference>
<dbReference type="CDD" id="cd00093">
    <property type="entry name" value="HTH_XRE"/>
    <property type="match status" value="1"/>
</dbReference>
<protein>
    <recommendedName>
        <fullName evidence="1">HTH cro/C1-type domain-containing protein</fullName>
    </recommendedName>
</protein>
<sequence length="62" mass="7378">MRRFNLKEFRSERNLTQKQLIAKTGIPNVTITQIENGHKSLSKELRKRIFDAFQVDERLYVA</sequence>
<dbReference type="InterPro" id="IPR010982">
    <property type="entry name" value="Lambda_DNA-bd_dom_sf"/>
</dbReference>
<dbReference type="InterPro" id="IPR001387">
    <property type="entry name" value="Cro/C1-type_HTH"/>
</dbReference>
<dbReference type="PROSITE" id="PS50943">
    <property type="entry name" value="HTH_CROC1"/>
    <property type="match status" value="1"/>
</dbReference>